<dbReference type="AlphaFoldDB" id="A0A1C0ZTJ4"/>
<dbReference type="Gene3D" id="1.20.1720.10">
    <property type="entry name" value="Multidrug resistance protein D"/>
    <property type="match status" value="1"/>
</dbReference>
<dbReference type="InterPro" id="IPR036259">
    <property type="entry name" value="MFS_trans_sf"/>
</dbReference>
<feature type="transmembrane region" description="Helical" evidence="8">
    <location>
        <begin position="65"/>
        <end position="84"/>
    </location>
</feature>
<keyword evidence="6 8" id="KW-0472">Membrane</keyword>
<keyword evidence="3" id="KW-1003">Cell membrane</keyword>
<dbReference type="EMBL" id="LYPC01000028">
    <property type="protein sequence ID" value="OCT11392.1"/>
    <property type="molecule type" value="Genomic_DNA"/>
</dbReference>
<gene>
    <name evidence="10" type="ORF">A8709_06890</name>
</gene>
<accession>A0A1C0ZTJ4</accession>
<evidence type="ECO:0000256" key="4">
    <source>
        <dbReference type="ARBA" id="ARBA00022692"/>
    </source>
</evidence>
<sequence>MSTQATASPHRSGNTSNEPETTSRLRETPVSWLLCFTIVLVIMNTMMFNLALPKISVQFGLSPSTASWIVTGYSIIFAISSITYSRLSDFVPIRRLYLIALISLGGASLLGLFTNSFGTLLITRLIQASGAGAIPSLGIVLVTRYIPLARRGRAMSLILSAASLGLGLGPVAGGSIVQYLGWHFLLVITGITLLLIPIFLILIPKEKAESGSFDFIGAVLLGIGTTGLLLFLTSKSIYALLAGVIALALFAWRIRRASQPFVLPSLFADRPYMALSAIGVTSYMVSFGFLFLAPQMLARVFGLAPLTSGLLLFPGALIAMLVSNRVGRIIDRYGNTALLRYVPWLLLASTVLLALTAVYSYYWIAVLYILVSVSFTTLSSAVSNELSRQLAKDRIGSGMGLFQLLQFFSGAFAVALSGSALVWQKSLPLERAFDNLIWGMAVIAFLTIGSSLIYMSYSRKRKSAASINSEVSGSATSAAIATD</sequence>
<keyword evidence="2" id="KW-0813">Transport</keyword>
<evidence type="ECO:0000313" key="10">
    <source>
        <dbReference type="EMBL" id="OCT11392.1"/>
    </source>
</evidence>
<keyword evidence="11" id="KW-1185">Reference proteome</keyword>
<dbReference type="InterPro" id="IPR011701">
    <property type="entry name" value="MFS"/>
</dbReference>
<feature type="transmembrane region" description="Helical" evidence="8">
    <location>
        <begin position="182"/>
        <end position="203"/>
    </location>
</feature>
<protein>
    <submittedName>
        <fullName evidence="10">Tetracycline resistance protein TetA</fullName>
    </submittedName>
</protein>
<feature type="transmembrane region" description="Helical" evidence="8">
    <location>
        <begin position="215"/>
        <end position="231"/>
    </location>
</feature>
<feature type="transmembrane region" description="Helical" evidence="8">
    <location>
        <begin position="303"/>
        <end position="326"/>
    </location>
</feature>
<evidence type="ECO:0000256" key="6">
    <source>
        <dbReference type="ARBA" id="ARBA00023136"/>
    </source>
</evidence>
<keyword evidence="5 8" id="KW-1133">Transmembrane helix</keyword>
<evidence type="ECO:0000256" key="3">
    <source>
        <dbReference type="ARBA" id="ARBA00022475"/>
    </source>
</evidence>
<feature type="transmembrane region" description="Helical" evidence="8">
    <location>
        <begin position="120"/>
        <end position="142"/>
    </location>
</feature>
<dbReference type="STRING" id="512399.A8709_06890"/>
<feature type="transmembrane region" description="Helical" evidence="8">
    <location>
        <begin position="237"/>
        <end position="254"/>
    </location>
</feature>
<evidence type="ECO:0000256" key="8">
    <source>
        <dbReference type="SAM" id="Phobius"/>
    </source>
</evidence>
<evidence type="ECO:0000313" key="11">
    <source>
        <dbReference type="Proteomes" id="UP000093309"/>
    </source>
</evidence>
<dbReference type="PANTHER" id="PTHR42718:SF46">
    <property type="entry name" value="BLR6921 PROTEIN"/>
    <property type="match status" value="1"/>
</dbReference>
<organism evidence="10 11">
    <name type="scientific">Paenibacillus pectinilyticus</name>
    <dbReference type="NCBI Taxonomy" id="512399"/>
    <lineage>
        <taxon>Bacteria</taxon>
        <taxon>Bacillati</taxon>
        <taxon>Bacillota</taxon>
        <taxon>Bacilli</taxon>
        <taxon>Bacillales</taxon>
        <taxon>Paenibacillaceae</taxon>
        <taxon>Paenibacillus</taxon>
    </lineage>
</organism>
<reference evidence="11" key="1">
    <citation type="submission" date="2016-05" db="EMBL/GenBank/DDBJ databases">
        <title>Paenibacillus oryzae. sp. nov., isolated from the rice root.</title>
        <authorList>
            <person name="Zhang J."/>
            <person name="Zhang X."/>
        </authorList>
    </citation>
    <scope>NUCLEOTIDE SEQUENCE [LARGE SCALE GENOMIC DNA]</scope>
    <source>
        <strain evidence="11">KCTC13222</strain>
    </source>
</reference>
<comment type="subcellular location">
    <subcellularLocation>
        <location evidence="1">Cell membrane</location>
        <topology evidence="1">Multi-pass membrane protein</topology>
    </subcellularLocation>
</comment>
<dbReference type="InterPro" id="IPR020846">
    <property type="entry name" value="MFS_dom"/>
</dbReference>
<dbReference type="PROSITE" id="PS50850">
    <property type="entry name" value="MFS"/>
    <property type="match status" value="1"/>
</dbReference>
<dbReference type="PRINTS" id="PR01036">
    <property type="entry name" value="TCRTETB"/>
</dbReference>
<evidence type="ECO:0000259" key="9">
    <source>
        <dbReference type="PROSITE" id="PS50850"/>
    </source>
</evidence>
<dbReference type="RefSeq" id="WP_065858384.1">
    <property type="nucleotide sequence ID" value="NZ_LYPC01000028.1"/>
</dbReference>
<proteinExistence type="predicted"/>
<evidence type="ECO:0000256" key="2">
    <source>
        <dbReference type="ARBA" id="ARBA00022448"/>
    </source>
</evidence>
<feature type="transmembrane region" description="Helical" evidence="8">
    <location>
        <begin position="32"/>
        <end position="53"/>
    </location>
</feature>
<feature type="transmembrane region" description="Helical" evidence="8">
    <location>
        <begin position="361"/>
        <end position="383"/>
    </location>
</feature>
<keyword evidence="4 8" id="KW-0812">Transmembrane</keyword>
<dbReference type="SUPFAM" id="SSF103473">
    <property type="entry name" value="MFS general substrate transporter"/>
    <property type="match status" value="1"/>
</dbReference>
<feature type="transmembrane region" description="Helical" evidence="8">
    <location>
        <begin position="436"/>
        <end position="457"/>
    </location>
</feature>
<name>A0A1C0ZTJ4_9BACL</name>
<dbReference type="GO" id="GO:0005886">
    <property type="term" value="C:plasma membrane"/>
    <property type="evidence" value="ECO:0007669"/>
    <property type="project" value="UniProtKB-SubCell"/>
</dbReference>
<evidence type="ECO:0000256" key="5">
    <source>
        <dbReference type="ARBA" id="ARBA00022989"/>
    </source>
</evidence>
<dbReference type="Gene3D" id="1.20.1250.20">
    <property type="entry name" value="MFS general substrate transporter like domains"/>
    <property type="match status" value="1"/>
</dbReference>
<evidence type="ECO:0000256" key="7">
    <source>
        <dbReference type="SAM" id="MobiDB-lite"/>
    </source>
</evidence>
<comment type="caution">
    <text evidence="10">The sequence shown here is derived from an EMBL/GenBank/DDBJ whole genome shotgun (WGS) entry which is preliminary data.</text>
</comment>
<dbReference type="CDD" id="cd17321">
    <property type="entry name" value="MFS_MMR_MDR_like"/>
    <property type="match status" value="1"/>
</dbReference>
<dbReference type="GO" id="GO:0022857">
    <property type="term" value="F:transmembrane transporter activity"/>
    <property type="evidence" value="ECO:0007669"/>
    <property type="project" value="InterPro"/>
</dbReference>
<dbReference type="Proteomes" id="UP000093309">
    <property type="component" value="Unassembled WGS sequence"/>
</dbReference>
<feature type="transmembrane region" description="Helical" evidence="8">
    <location>
        <begin position="96"/>
        <end position="114"/>
    </location>
</feature>
<feature type="transmembrane region" description="Helical" evidence="8">
    <location>
        <begin position="338"/>
        <end position="355"/>
    </location>
</feature>
<dbReference type="OrthoDB" id="2403626at2"/>
<feature type="compositionally biased region" description="Polar residues" evidence="7">
    <location>
        <begin position="1"/>
        <end position="20"/>
    </location>
</feature>
<feature type="transmembrane region" description="Helical" evidence="8">
    <location>
        <begin position="404"/>
        <end position="424"/>
    </location>
</feature>
<feature type="transmembrane region" description="Helical" evidence="8">
    <location>
        <begin position="154"/>
        <end position="176"/>
    </location>
</feature>
<feature type="transmembrane region" description="Helical" evidence="8">
    <location>
        <begin position="275"/>
        <end position="297"/>
    </location>
</feature>
<dbReference type="Pfam" id="PF07690">
    <property type="entry name" value="MFS_1"/>
    <property type="match status" value="1"/>
</dbReference>
<dbReference type="PANTHER" id="PTHR42718">
    <property type="entry name" value="MAJOR FACILITATOR SUPERFAMILY MULTIDRUG TRANSPORTER MFSC"/>
    <property type="match status" value="1"/>
</dbReference>
<feature type="domain" description="Major facilitator superfamily (MFS) profile" evidence="9">
    <location>
        <begin position="30"/>
        <end position="459"/>
    </location>
</feature>
<evidence type="ECO:0000256" key="1">
    <source>
        <dbReference type="ARBA" id="ARBA00004651"/>
    </source>
</evidence>
<feature type="region of interest" description="Disordered" evidence="7">
    <location>
        <begin position="1"/>
        <end position="24"/>
    </location>
</feature>